<evidence type="ECO:0000256" key="4">
    <source>
        <dbReference type="ARBA" id="ARBA00023125"/>
    </source>
</evidence>
<dbReference type="AlphaFoldDB" id="A0A9P9HWT6"/>
<evidence type="ECO:0000256" key="3">
    <source>
        <dbReference type="ARBA" id="ARBA00023015"/>
    </source>
</evidence>
<dbReference type="OrthoDB" id="39175at2759"/>
<feature type="region of interest" description="Disordered" evidence="7">
    <location>
        <begin position="665"/>
        <end position="698"/>
    </location>
</feature>
<evidence type="ECO:0000256" key="5">
    <source>
        <dbReference type="ARBA" id="ARBA00023163"/>
    </source>
</evidence>
<dbReference type="SMART" id="SM00906">
    <property type="entry name" value="Fungal_trans"/>
    <property type="match status" value="1"/>
</dbReference>
<dbReference type="SMART" id="SM00066">
    <property type="entry name" value="GAL4"/>
    <property type="match status" value="1"/>
</dbReference>
<gene>
    <name evidence="9" type="ORF">B0J15DRAFT_444249</name>
</gene>
<name>A0A9P9HWT6_FUSSL</name>
<dbReference type="Pfam" id="PF04082">
    <property type="entry name" value="Fungal_trans"/>
    <property type="match status" value="1"/>
</dbReference>
<keyword evidence="10" id="KW-1185">Reference proteome</keyword>
<dbReference type="Gene3D" id="4.10.240.10">
    <property type="entry name" value="Zn(2)-C6 fungal-type DNA-binding domain"/>
    <property type="match status" value="1"/>
</dbReference>
<feature type="domain" description="Zn(2)-C6 fungal-type" evidence="8">
    <location>
        <begin position="71"/>
        <end position="101"/>
    </location>
</feature>
<keyword evidence="5" id="KW-0804">Transcription</keyword>
<dbReference type="CDD" id="cd12148">
    <property type="entry name" value="fungal_TF_MHR"/>
    <property type="match status" value="1"/>
</dbReference>
<reference evidence="9" key="1">
    <citation type="journal article" date="2021" name="Nat. Commun.">
        <title>Genetic determinants of endophytism in the Arabidopsis root mycobiome.</title>
        <authorList>
            <person name="Mesny F."/>
            <person name="Miyauchi S."/>
            <person name="Thiergart T."/>
            <person name="Pickel B."/>
            <person name="Atanasova L."/>
            <person name="Karlsson M."/>
            <person name="Huettel B."/>
            <person name="Barry K.W."/>
            <person name="Haridas S."/>
            <person name="Chen C."/>
            <person name="Bauer D."/>
            <person name="Andreopoulos W."/>
            <person name="Pangilinan J."/>
            <person name="LaButti K."/>
            <person name="Riley R."/>
            <person name="Lipzen A."/>
            <person name="Clum A."/>
            <person name="Drula E."/>
            <person name="Henrissat B."/>
            <person name="Kohler A."/>
            <person name="Grigoriev I.V."/>
            <person name="Martin F.M."/>
            <person name="Hacquard S."/>
        </authorList>
    </citation>
    <scope>NUCLEOTIDE SEQUENCE</scope>
    <source>
        <strain evidence="9">FSSC 5 MPI-SDFR-AT-0091</strain>
    </source>
</reference>
<dbReference type="PROSITE" id="PS00463">
    <property type="entry name" value="ZN2_CY6_FUNGAL_1"/>
    <property type="match status" value="1"/>
</dbReference>
<dbReference type="PROSITE" id="PS50048">
    <property type="entry name" value="ZN2_CY6_FUNGAL_2"/>
    <property type="match status" value="1"/>
</dbReference>
<evidence type="ECO:0000256" key="2">
    <source>
        <dbReference type="ARBA" id="ARBA00022723"/>
    </source>
</evidence>
<evidence type="ECO:0000313" key="10">
    <source>
        <dbReference type="Proteomes" id="UP000736672"/>
    </source>
</evidence>
<dbReference type="CDD" id="cd00067">
    <property type="entry name" value="GAL4"/>
    <property type="match status" value="1"/>
</dbReference>
<dbReference type="InterPro" id="IPR050987">
    <property type="entry name" value="AtrR-like"/>
</dbReference>
<dbReference type="Proteomes" id="UP000736672">
    <property type="component" value="Unassembled WGS sequence"/>
</dbReference>
<proteinExistence type="predicted"/>
<dbReference type="PANTHER" id="PTHR46910">
    <property type="entry name" value="TRANSCRIPTION FACTOR PDR1"/>
    <property type="match status" value="1"/>
</dbReference>
<dbReference type="InterPro" id="IPR007219">
    <property type="entry name" value="XnlR_reg_dom"/>
</dbReference>
<comment type="subcellular location">
    <subcellularLocation>
        <location evidence="1">Nucleus</location>
    </subcellularLocation>
</comment>
<evidence type="ECO:0000256" key="1">
    <source>
        <dbReference type="ARBA" id="ARBA00004123"/>
    </source>
</evidence>
<keyword evidence="3" id="KW-0805">Transcription regulation</keyword>
<dbReference type="GO" id="GO:0003677">
    <property type="term" value="F:DNA binding"/>
    <property type="evidence" value="ECO:0007669"/>
    <property type="project" value="UniProtKB-KW"/>
</dbReference>
<accession>A0A9P9HWT6</accession>
<evidence type="ECO:0000259" key="8">
    <source>
        <dbReference type="PROSITE" id="PS50048"/>
    </source>
</evidence>
<dbReference type="InterPro" id="IPR001138">
    <property type="entry name" value="Zn2Cys6_DnaBD"/>
</dbReference>
<keyword evidence="2" id="KW-0479">Metal-binding</keyword>
<dbReference type="GO" id="GO:0000981">
    <property type="term" value="F:DNA-binding transcription factor activity, RNA polymerase II-specific"/>
    <property type="evidence" value="ECO:0007669"/>
    <property type="project" value="InterPro"/>
</dbReference>
<dbReference type="GO" id="GO:0006351">
    <property type="term" value="P:DNA-templated transcription"/>
    <property type="evidence" value="ECO:0007669"/>
    <property type="project" value="InterPro"/>
</dbReference>
<keyword evidence="6" id="KW-0539">Nucleus</keyword>
<keyword evidence="4" id="KW-0238">DNA-binding</keyword>
<sequence>MSAPTPNAVLQEANSCLALKNAAPTPDTAHFPPVFDADEAGFTRRCRGSYMMPETPPGSETRLRGPKRSKACDQCKMRKIRCSGYPPPCGSCMERGATCHFGRRKVPLRKNVNKALLSNPVIPSDTVLAKLEGSSTAIEETHHALHVPEKKVALQVAQGDLFIDRVLFGAPPSNNLSQEQCITLKGNGLFSRLRNRSTWAVFDKKPIGGTYRLTFFSDSRLESLSTKLRNNKVNDLVRRISTILKNRVRSPDTESAMSSPPESGQVDNASAARHIAAYYERVHPLFPHLDRASFESKISSPNLPTILAEEPAFSALYHLVLALGCLHSGGGSFEPGKGKAWKLFSVALPLIPDLEKSNDPLVALQAITTAAVYALGISCLSIEQRIMTQAGRMAQDLGPAIAKGPSAKAFHRIFWVLYCIEKMSSFHFGRSSTLVDAEIITPMPHFPESMFGSFNWTLTFARHSRLLSRAMTTLFCAGICQKGLDYYTTTISQLFEDLEQWRLSIPEGLRPGPSCQPHLFRRPVTGPSAIWINYLYYSFKLILLRCYLQVNGERDQSESNKNLSREHLIAVSRSILEIITYVDVEPSTPLWILAGIPICALFVLFDQVINDPTHPDTRSNLALLDIAGGHFSRIEFASEGSLPGSLIAEFAYIAREYVNETTSQGLDLGGSLHPQRSHGDGMSSLEMPEVPGSADRPMSKLDKGTDVILPPTTLETSQDIASMGSALYFTPQDSWMGGSDLLLGIDVMDIFNNLN</sequence>
<dbReference type="GO" id="GO:0008270">
    <property type="term" value="F:zinc ion binding"/>
    <property type="evidence" value="ECO:0007669"/>
    <property type="project" value="InterPro"/>
</dbReference>
<dbReference type="EMBL" id="JAGTJS010000007">
    <property type="protein sequence ID" value="KAH7264638.1"/>
    <property type="molecule type" value="Genomic_DNA"/>
</dbReference>
<comment type="caution">
    <text evidence="9">The sequence shown here is derived from an EMBL/GenBank/DDBJ whole genome shotgun (WGS) entry which is preliminary data.</text>
</comment>
<evidence type="ECO:0000313" key="9">
    <source>
        <dbReference type="EMBL" id="KAH7264638.1"/>
    </source>
</evidence>
<dbReference type="SUPFAM" id="SSF57701">
    <property type="entry name" value="Zn2/Cys6 DNA-binding domain"/>
    <property type="match status" value="1"/>
</dbReference>
<protein>
    <recommendedName>
        <fullName evidence="8">Zn(2)-C6 fungal-type domain-containing protein</fullName>
    </recommendedName>
</protein>
<dbReference type="PANTHER" id="PTHR46910:SF37">
    <property type="entry name" value="ZN(II)2CYS6 TRANSCRIPTION FACTOR (EUROFUNG)"/>
    <property type="match status" value="1"/>
</dbReference>
<evidence type="ECO:0000256" key="6">
    <source>
        <dbReference type="ARBA" id="ARBA00023242"/>
    </source>
</evidence>
<evidence type="ECO:0000256" key="7">
    <source>
        <dbReference type="SAM" id="MobiDB-lite"/>
    </source>
</evidence>
<dbReference type="Pfam" id="PF00172">
    <property type="entry name" value="Zn_clus"/>
    <property type="match status" value="1"/>
</dbReference>
<dbReference type="InterPro" id="IPR036864">
    <property type="entry name" value="Zn2-C6_fun-type_DNA-bd_sf"/>
</dbReference>
<organism evidence="9 10">
    <name type="scientific">Fusarium solani</name>
    <name type="common">Filamentous fungus</name>
    <dbReference type="NCBI Taxonomy" id="169388"/>
    <lineage>
        <taxon>Eukaryota</taxon>
        <taxon>Fungi</taxon>
        <taxon>Dikarya</taxon>
        <taxon>Ascomycota</taxon>
        <taxon>Pezizomycotina</taxon>
        <taxon>Sordariomycetes</taxon>
        <taxon>Hypocreomycetidae</taxon>
        <taxon>Hypocreales</taxon>
        <taxon>Nectriaceae</taxon>
        <taxon>Fusarium</taxon>
        <taxon>Fusarium solani species complex</taxon>
    </lineage>
</organism>
<dbReference type="GO" id="GO:0005634">
    <property type="term" value="C:nucleus"/>
    <property type="evidence" value="ECO:0007669"/>
    <property type="project" value="UniProtKB-SubCell"/>
</dbReference>